<evidence type="ECO:0000259" key="1">
    <source>
        <dbReference type="Pfam" id="PF13847"/>
    </source>
</evidence>
<feature type="domain" description="Methyltransferase" evidence="1">
    <location>
        <begin position="65"/>
        <end position="180"/>
    </location>
</feature>
<dbReference type="PANTHER" id="PTHR43591:SF24">
    <property type="entry name" value="2-METHOXY-6-POLYPRENYL-1,4-BENZOQUINOL METHYLASE, MITOCHONDRIAL"/>
    <property type="match status" value="1"/>
</dbReference>
<dbReference type="CDD" id="cd02440">
    <property type="entry name" value="AdoMet_MTases"/>
    <property type="match status" value="1"/>
</dbReference>
<dbReference type="Pfam" id="PF13847">
    <property type="entry name" value="Methyltransf_31"/>
    <property type="match status" value="1"/>
</dbReference>
<dbReference type="EMBL" id="LBUU01000001">
    <property type="protein sequence ID" value="KKQ71274.1"/>
    <property type="molecule type" value="Genomic_DNA"/>
</dbReference>
<evidence type="ECO:0000313" key="2">
    <source>
        <dbReference type="EMBL" id="KKQ71274.1"/>
    </source>
</evidence>
<reference evidence="2 3" key="1">
    <citation type="journal article" date="2015" name="Nature">
        <title>rRNA introns, odd ribosomes, and small enigmatic genomes across a large radiation of phyla.</title>
        <authorList>
            <person name="Brown C.T."/>
            <person name="Hug L.A."/>
            <person name="Thomas B.C."/>
            <person name="Sharon I."/>
            <person name="Castelle C.J."/>
            <person name="Singh A."/>
            <person name="Wilkins M.J."/>
            <person name="Williams K.H."/>
            <person name="Banfield J.F."/>
        </authorList>
    </citation>
    <scope>NUCLEOTIDE SEQUENCE [LARGE SCALE GENOMIC DNA]</scope>
</reference>
<proteinExistence type="predicted"/>
<protein>
    <submittedName>
        <fullName evidence="2">Cyclopropane-fatty-acyl-phospholipid synthase</fullName>
    </submittedName>
</protein>
<dbReference type="AlphaFoldDB" id="A0A0G0MC03"/>
<accession>A0A0G0MC03</accession>
<comment type="caution">
    <text evidence="2">The sequence shown here is derived from an EMBL/GenBank/DDBJ whole genome shotgun (WGS) entry which is preliminary data.</text>
</comment>
<dbReference type="Gene3D" id="3.40.50.150">
    <property type="entry name" value="Vaccinia Virus protein VP39"/>
    <property type="match status" value="1"/>
</dbReference>
<dbReference type="InterPro" id="IPR029063">
    <property type="entry name" value="SAM-dependent_MTases_sf"/>
</dbReference>
<dbReference type="SUPFAM" id="SSF53335">
    <property type="entry name" value="S-adenosyl-L-methionine-dependent methyltransferases"/>
    <property type="match status" value="1"/>
</dbReference>
<dbReference type="InterPro" id="IPR025714">
    <property type="entry name" value="Methyltranfer_dom"/>
</dbReference>
<dbReference type="PANTHER" id="PTHR43591">
    <property type="entry name" value="METHYLTRANSFERASE"/>
    <property type="match status" value="1"/>
</dbReference>
<dbReference type="GO" id="GO:0008168">
    <property type="term" value="F:methyltransferase activity"/>
    <property type="evidence" value="ECO:0007669"/>
    <property type="project" value="TreeGrafter"/>
</dbReference>
<name>A0A0G0MC03_9BACT</name>
<gene>
    <name evidence="2" type="ORF">US91_C0001G0201</name>
</gene>
<evidence type="ECO:0000313" key="3">
    <source>
        <dbReference type="Proteomes" id="UP000034022"/>
    </source>
</evidence>
<sequence length="279" mass="32882">MCWEDGRRIKSNSNMHIDEKTSQKEINTVWQKEWNRDIETDPDAFFGQRLFVEGYSVFKKYISEKPGQKILDIGSGTGRFGVKFAQDFPESNIIITDILEESLFVGKKLADYLDVKNVLFKKEDVLCMSFPDNFCDVVFCDVVIQHIPNYPQAVKEMKRVLKPGGRMIVANLNYWNFHSLHKFILKILNQPYEYGFEKNFTKKEMRDLMQTNDLQIIAEDGFYPAYGVYRLKNIYSKFAWFYSFFGKTINRLTKLFDIFTNRYISKNFGIEIIIVAEKK</sequence>
<dbReference type="Proteomes" id="UP000034022">
    <property type="component" value="Unassembled WGS sequence"/>
</dbReference>
<organism evidence="2 3">
    <name type="scientific">Candidatus Falkowbacteria bacterium GW2011_GWE1_38_31</name>
    <dbReference type="NCBI Taxonomy" id="1618638"/>
    <lineage>
        <taxon>Bacteria</taxon>
        <taxon>Candidatus Falkowiibacteriota</taxon>
    </lineage>
</organism>